<sequence>MTNPVQQANVDRLFAVLDLDGDGRITWTDFQVTVRDVAREFDLDEGAPAARGLLAAYRQVWEYVCGAADTDLDGEVSKAEFEQAHLDERLSTGELVSRWAVASDQAFILADQDGDGRISRDELAAMYRGAGVVDAEAVAEVAFAEMDADNNGLIDKDELSANVRGLVTATDESAKGARLLGA</sequence>
<dbReference type="PROSITE" id="PS00018">
    <property type="entry name" value="EF_HAND_1"/>
    <property type="match status" value="3"/>
</dbReference>
<dbReference type="SUPFAM" id="SSF47473">
    <property type="entry name" value="EF-hand"/>
    <property type="match status" value="1"/>
</dbReference>
<dbReference type="PROSITE" id="PS50222">
    <property type="entry name" value="EF_HAND_2"/>
    <property type="match status" value="3"/>
</dbReference>
<dbReference type="Pfam" id="PF13499">
    <property type="entry name" value="EF-hand_7"/>
    <property type="match status" value="1"/>
</dbReference>
<evidence type="ECO:0000259" key="3">
    <source>
        <dbReference type="PROSITE" id="PS50222"/>
    </source>
</evidence>
<reference evidence="5" key="1">
    <citation type="journal article" date="2019" name="Int. J. Syst. Evol. Microbiol.">
        <title>The Global Catalogue of Microorganisms (GCM) 10K type strain sequencing project: providing services to taxonomists for standard genome sequencing and annotation.</title>
        <authorList>
            <consortium name="The Broad Institute Genomics Platform"/>
            <consortium name="The Broad Institute Genome Sequencing Center for Infectious Disease"/>
            <person name="Wu L."/>
            <person name="Ma J."/>
        </authorList>
    </citation>
    <scope>NUCLEOTIDE SEQUENCE [LARGE SCALE GENOMIC DNA]</scope>
    <source>
        <strain evidence="5">KCTC 12848</strain>
    </source>
</reference>
<evidence type="ECO:0000256" key="2">
    <source>
        <dbReference type="ARBA" id="ARBA00022737"/>
    </source>
</evidence>
<keyword evidence="5" id="KW-1185">Reference proteome</keyword>
<name>A0ABV9YD55_9PSEU</name>
<feature type="domain" description="EF-hand" evidence="3">
    <location>
        <begin position="134"/>
        <end position="169"/>
    </location>
</feature>
<dbReference type="Pfam" id="PF13202">
    <property type="entry name" value="EF-hand_5"/>
    <property type="match status" value="2"/>
</dbReference>
<evidence type="ECO:0000313" key="5">
    <source>
        <dbReference type="Proteomes" id="UP001595833"/>
    </source>
</evidence>
<dbReference type="PANTHER" id="PTHR10827">
    <property type="entry name" value="RETICULOCALBIN"/>
    <property type="match status" value="1"/>
</dbReference>
<protein>
    <submittedName>
        <fullName evidence="4">EF-hand domain-containing protein</fullName>
    </submittedName>
</protein>
<dbReference type="InterPro" id="IPR011992">
    <property type="entry name" value="EF-hand-dom_pair"/>
</dbReference>
<dbReference type="InterPro" id="IPR018247">
    <property type="entry name" value="EF_Hand_1_Ca_BS"/>
</dbReference>
<gene>
    <name evidence="4" type="ORF">ACFPFM_39245</name>
</gene>
<dbReference type="Proteomes" id="UP001595833">
    <property type="component" value="Unassembled WGS sequence"/>
</dbReference>
<dbReference type="RefSeq" id="WP_344043518.1">
    <property type="nucleotide sequence ID" value="NZ_BAAAKE010000046.1"/>
</dbReference>
<dbReference type="Gene3D" id="1.10.238.10">
    <property type="entry name" value="EF-hand"/>
    <property type="match status" value="1"/>
</dbReference>
<organism evidence="4 5">
    <name type="scientific">Saccharothrix xinjiangensis</name>
    <dbReference type="NCBI Taxonomy" id="204798"/>
    <lineage>
        <taxon>Bacteria</taxon>
        <taxon>Bacillati</taxon>
        <taxon>Actinomycetota</taxon>
        <taxon>Actinomycetes</taxon>
        <taxon>Pseudonocardiales</taxon>
        <taxon>Pseudonocardiaceae</taxon>
        <taxon>Saccharothrix</taxon>
    </lineage>
</organism>
<dbReference type="EMBL" id="JBHSJB010000047">
    <property type="protein sequence ID" value="MFC5059784.1"/>
    <property type="molecule type" value="Genomic_DNA"/>
</dbReference>
<dbReference type="PANTHER" id="PTHR10827:SF98">
    <property type="entry name" value="45 KDA CALCIUM-BINDING PROTEIN"/>
    <property type="match status" value="1"/>
</dbReference>
<dbReference type="InterPro" id="IPR002048">
    <property type="entry name" value="EF_hand_dom"/>
</dbReference>
<keyword evidence="2" id="KW-0677">Repeat</keyword>
<keyword evidence="1" id="KW-0479">Metal-binding</keyword>
<feature type="domain" description="EF-hand" evidence="3">
    <location>
        <begin position="104"/>
        <end position="133"/>
    </location>
</feature>
<dbReference type="SMART" id="SM00054">
    <property type="entry name" value="EFh"/>
    <property type="match status" value="3"/>
</dbReference>
<feature type="domain" description="EF-hand" evidence="3">
    <location>
        <begin position="5"/>
        <end position="40"/>
    </location>
</feature>
<comment type="caution">
    <text evidence="4">The sequence shown here is derived from an EMBL/GenBank/DDBJ whole genome shotgun (WGS) entry which is preliminary data.</text>
</comment>
<proteinExistence type="predicted"/>
<evidence type="ECO:0000313" key="4">
    <source>
        <dbReference type="EMBL" id="MFC5059784.1"/>
    </source>
</evidence>
<accession>A0ABV9YD55</accession>
<evidence type="ECO:0000256" key="1">
    <source>
        <dbReference type="ARBA" id="ARBA00022723"/>
    </source>
</evidence>